<dbReference type="Proteomes" id="UP000245014">
    <property type="component" value="Unassembled WGS sequence"/>
</dbReference>
<accession>A0A2U2C0N9</accession>
<dbReference type="RefSeq" id="WP_066161218.1">
    <property type="nucleotide sequence ID" value="NZ_CP034309.1"/>
</dbReference>
<reference evidence="2 3" key="1">
    <citation type="submission" date="2018-05" db="EMBL/GenBank/DDBJ databases">
        <title>Antimicrobial susceptibility testing and genomic analysis of Arcobacter skirrowii strains and one Arcobacter butzleri isolated from German poultry farms.</title>
        <authorList>
            <person name="Haenel I."/>
            <person name="Hotzel H."/>
            <person name="Tomaso H."/>
            <person name="Busch A."/>
        </authorList>
    </citation>
    <scope>NUCLEOTIDE SEQUENCE [LARGE SCALE GENOMIC DNA]</scope>
    <source>
        <strain evidence="2">17-1208-2</strain>
        <strain evidence="3">v</strain>
    </source>
</reference>
<protein>
    <submittedName>
        <fullName evidence="2">Uncharacterized protein</fullName>
    </submittedName>
</protein>
<name>A0A2U2C0N9_9BACT</name>
<reference evidence="1" key="2">
    <citation type="journal article" date="2023" name="Front. Microbiol.">
        <title>Genomic diversity and taxonomic marker for Arcobacter species.</title>
        <authorList>
            <person name="Zhou G."/>
            <person name="Gu Y."/>
            <person name="Wang H."/>
            <person name="Chen X."/>
            <person name="Zhang X."/>
            <person name="Shao Z."/>
            <person name="Yan X."/>
            <person name="Zhang J."/>
            <person name="Zhang M."/>
        </authorList>
    </citation>
    <scope>NUCLEOTIDE SEQUENCE</scope>
    <source>
        <strain evidence="1">BJSY19SF1-2</strain>
    </source>
</reference>
<evidence type="ECO:0000313" key="1">
    <source>
        <dbReference type="EMBL" id="MDX4068999.1"/>
    </source>
</evidence>
<evidence type="ECO:0000313" key="3">
    <source>
        <dbReference type="Proteomes" id="UP000245014"/>
    </source>
</evidence>
<evidence type="ECO:0000313" key="2">
    <source>
        <dbReference type="EMBL" id="PWE21589.1"/>
    </source>
</evidence>
<reference evidence="1" key="3">
    <citation type="submission" date="2023-07" db="EMBL/GenBank/DDBJ databases">
        <authorList>
            <person name="Zhang M."/>
            <person name="Zhou G."/>
        </authorList>
    </citation>
    <scope>NUCLEOTIDE SEQUENCE</scope>
    <source>
        <strain evidence="1">BJSY19SF1-2</strain>
    </source>
</reference>
<dbReference type="EMBL" id="QEYI01000003">
    <property type="protein sequence ID" value="PWE21589.1"/>
    <property type="molecule type" value="Genomic_DNA"/>
</dbReference>
<proteinExistence type="predicted"/>
<comment type="caution">
    <text evidence="2">The sequence shown here is derived from an EMBL/GenBank/DDBJ whole genome shotgun (WGS) entry which is preliminary data.</text>
</comment>
<dbReference type="KEGG" id="ask:EI285_05270"/>
<dbReference type="STRING" id="28200.GCA_001572935_00142"/>
<gene>
    <name evidence="2" type="ORF">DF188_05060</name>
    <name evidence="1" type="ORF">Q6A80_04600</name>
</gene>
<dbReference type="EMBL" id="JAUQUR010000002">
    <property type="protein sequence ID" value="MDX4068999.1"/>
    <property type="molecule type" value="Genomic_DNA"/>
</dbReference>
<dbReference type="GeneID" id="61750867"/>
<organism evidence="2 3">
    <name type="scientific">Aliarcobacter skirrowii</name>
    <dbReference type="NCBI Taxonomy" id="28200"/>
    <lineage>
        <taxon>Bacteria</taxon>
        <taxon>Pseudomonadati</taxon>
        <taxon>Campylobacterota</taxon>
        <taxon>Epsilonproteobacteria</taxon>
        <taxon>Campylobacterales</taxon>
        <taxon>Arcobacteraceae</taxon>
        <taxon>Aliarcobacter</taxon>
    </lineage>
</organism>
<dbReference type="AlphaFoldDB" id="A0A2U2C0N9"/>
<dbReference type="Proteomes" id="UP001283691">
    <property type="component" value="Unassembled WGS sequence"/>
</dbReference>
<sequence length="65" mass="7736">MEELILSKQDLVKLFKEETLKDTGKSWLYNDKRVDIIALHKIEPKFLQDLTKAEFFKIVPKKDTK</sequence>